<dbReference type="InterPro" id="IPR010920">
    <property type="entry name" value="LSM_dom_sf"/>
</dbReference>
<dbReference type="SUPFAM" id="SSF50182">
    <property type="entry name" value="Sm-like ribonucleoproteins"/>
    <property type="match status" value="1"/>
</dbReference>
<evidence type="ECO:0000256" key="1">
    <source>
        <dbReference type="ARBA" id="ARBA00004651"/>
    </source>
</evidence>
<dbReference type="PROSITE" id="PS50186">
    <property type="entry name" value="DEP"/>
    <property type="match status" value="1"/>
</dbReference>
<evidence type="ECO:0000259" key="9">
    <source>
        <dbReference type="PROSITE" id="PS50186"/>
    </source>
</evidence>
<accession>A0ABV0JE95</accession>
<dbReference type="Gene3D" id="1.10.287.1260">
    <property type="match status" value="1"/>
</dbReference>
<keyword evidence="3" id="KW-1003">Cell membrane</keyword>
<dbReference type="Proteomes" id="UP001464891">
    <property type="component" value="Unassembled WGS sequence"/>
</dbReference>
<evidence type="ECO:0000313" key="11">
    <source>
        <dbReference type="Proteomes" id="UP001464891"/>
    </source>
</evidence>
<dbReference type="PROSITE" id="PS01246">
    <property type="entry name" value="UPF0003"/>
    <property type="match status" value="1"/>
</dbReference>
<dbReference type="InterPro" id="IPR006686">
    <property type="entry name" value="MscS_channel_CS"/>
</dbReference>
<evidence type="ECO:0000256" key="4">
    <source>
        <dbReference type="ARBA" id="ARBA00022692"/>
    </source>
</evidence>
<reference evidence="10 11" key="1">
    <citation type="submission" date="2022-04" db="EMBL/GenBank/DDBJ databases">
        <title>Positive selection, recombination, and allopatry shape intraspecific diversity of widespread and dominant cyanobacteria.</title>
        <authorList>
            <person name="Wei J."/>
            <person name="Shu W."/>
            <person name="Hu C."/>
        </authorList>
    </citation>
    <scope>NUCLEOTIDE SEQUENCE [LARGE SCALE GENOMIC DNA]</scope>
    <source>
        <strain evidence="10 11">GB2-A4</strain>
    </source>
</reference>
<dbReference type="InterPro" id="IPR006685">
    <property type="entry name" value="MscS_channel_2nd"/>
</dbReference>
<feature type="compositionally biased region" description="Polar residues" evidence="7">
    <location>
        <begin position="562"/>
        <end position="571"/>
    </location>
</feature>
<feature type="domain" description="DEP" evidence="9">
    <location>
        <begin position="614"/>
        <end position="687"/>
    </location>
</feature>
<dbReference type="InterPro" id="IPR000591">
    <property type="entry name" value="DEP_dom"/>
</dbReference>
<keyword evidence="6 8" id="KW-0472">Membrane</keyword>
<dbReference type="Pfam" id="PF00924">
    <property type="entry name" value="MS_channel_2nd"/>
    <property type="match status" value="1"/>
</dbReference>
<organism evidence="10 11">
    <name type="scientific">Trichocoleus desertorum GB2-A4</name>
    <dbReference type="NCBI Taxonomy" id="2933944"/>
    <lineage>
        <taxon>Bacteria</taxon>
        <taxon>Bacillati</taxon>
        <taxon>Cyanobacteriota</taxon>
        <taxon>Cyanophyceae</taxon>
        <taxon>Leptolyngbyales</taxon>
        <taxon>Trichocoleusaceae</taxon>
        <taxon>Trichocoleus</taxon>
    </lineage>
</organism>
<keyword evidence="5 8" id="KW-1133">Transmembrane helix</keyword>
<dbReference type="Pfam" id="PF21082">
    <property type="entry name" value="MS_channel_3rd"/>
    <property type="match status" value="1"/>
</dbReference>
<dbReference type="InterPro" id="IPR011066">
    <property type="entry name" value="MscS_channel_C_sf"/>
</dbReference>
<proteinExistence type="inferred from homology"/>
<evidence type="ECO:0000313" key="10">
    <source>
        <dbReference type="EMBL" id="MEP0820109.1"/>
    </source>
</evidence>
<dbReference type="InterPro" id="IPR036390">
    <property type="entry name" value="WH_DNA-bd_sf"/>
</dbReference>
<dbReference type="InterPro" id="IPR011014">
    <property type="entry name" value="MscS_channel_TM-2"/>
</dbReference>
<dbReference type="PANTHER" id="PTHR30347">
    <property type="entry name" value="POTASSIUM CHANNEL RELATED"/>
    <property type="match status" value="1"/>
</dbReference>
<dbReference type="SMART" id="SM00049">
    <property type="entry name" value="DEP"/>
    <property type="match status" value="1"/>
</dbReference>
<dbReference type="InterPro" id="IPR052702">
    <property type="entry name" value="MscS-like_channel"/>
</dbReference>
<feature type="transmembrane region" description="Helical" evidence="8">
    <location>
        <begin position="45"/>
        <end position="62"/>
    </location>
</feature>
<dbReference type="SUPFAM" id="SSF82861">
    <property type="entry name" value="Mechanosensitive channel protein MscS (YggB), transmembrane region"/>
    <property type="match status" value="1"/>
</dbReference>
<evidence type="ECO:0000256" key="2">
    <source>
        <dbReference type="ARBA" id="ARBA00008017"/>
    </source>
</evidence>
<protein>
    <submittedName>
        <fullName evidence="10">Mechanosensitive ion channel</fullName>
    </submittedName>
</protein>
<evidence type="ECO:0000256" key="8">
    <source>
        <dbReference type="SAM" id="Phobius"/>
    </source>
</evidence>
<feature type="transmembrane region" description="Helical" evidence="8">
    <location>
        <begin position="235"/>
        <end position="256"/>
    </location>
</feature>
<feature type="transmembrane region" description="Helical" evidence="8">
    <location>
        <begin position="288"/>
        <end position="308"/>
    </location>
</feature>
<feature type="transmembrane region" description="Helical" evidence="8">
    <location>
        <begin position="186"/>
        <end position="207"/>
    </location>
</feature>
<evidence type="ECO:0000256" key="5">
    <source>
        <dbReference type="ARBA" id="ARBA00022989"/>
    </source>
</evidence>
<dbReference type="InterPro" id="IPR023408">
    <property type="entry name" value="MscS_beta-dom_sf"/>
</dbReference>
<dbReference type="CDD" id="cd04371">
    <property type="entry name" value="DEP"/>
    <property type="match status" value="1"/>
</dbReference>
<dbReference type="Gene3D" id="2.30.30.60">
    <property type="match status" value="1"/>
</dbReference>
<dbReference type="RefSeq" id="WP_190436333.1">
    <property type="nucleotide sequence ID" value="NZ_JAMPKM010000020.1"/>
</dbReference>
<comment type="similarity">
    <text evidence="2">Belongs to the MscS (TC 1.A.23) family.</text>
</comment>
<feature type="region of interest" description="Disordered" evidence="7">
    <location>
        <begin position="551"/>
        <end position="582"/>
    </location>
</feature>
<name>A0ABV0JE95_9CYAN</name>
<dbReference type="Gene3D" id="1.10.10.10">
    <property type="entry name" value="Winged helix-like DNA-binding domain superfamily/Winged helix DNA-binding domain"/>
    <property type="match status" value="1"/>
</dbReference>
<evidence type="ECO:0000256" key="7">
    <source>
        <dbReference type="SAM" id="MobiDB-lite"/>
    </source>
</evidence>
<comment type="subcellular location">
    <subcellularLocation>
        <location evidence="1">Cell membrane</location>
        <topology evidence="1">Multi-pass membrane protein</topology>
    </subcellularLocation>
</comment>
<keyword evidence="11" id="KW-1185">Reference proteome</keyword>
<dbReference type="EMBL" id="JAMPKM010000020">
    <property type="protein sequence ID" value="MEP0820109.1"/>
    <property type="molecule type" value="Genomic_DNA"/>
</dbReference>
<keyword evidence="4 8" id="KW-0812">Transmembrane</keyword>
<sequence length="710" mass="79850">MTAPKPTFCRLRSHDSRLQRAWQGWRRRLLWHDGRSRRVQRRWGWLWLGLLTCWLTLWLTFIPSSGLAQTSSSNRAAQSPVVLDGRVLFQVGNFGNFTALERAAIVNAALEQEVRSPQPAVIEVAEENQQTIIRSQPNDRTLLTVTERDVLQGTNPVSQGRFWSRLIEAAVRQGQLERGSAYFQQALVFSSVVLLGAIAIQLILWVGERFLVRQLARHLGHPASSLHPWEQPAKLLLHLALIGLQAGLWTAVAWYVTDLFPEARSWRYRLFNFLTVPVVSLGESNYSALQLLLLLAFTSGLWFAVSGLTRLFRFYVLARTGAEPRVQELLAVLTQYVMTFLGLIVLLQIWGLDVRSLAILASVLGVGIGFGVQNITNNFISGLIITLERPIQVGDLIKVNELLGTVKRIGARSTEISTFDQVTIIVPNSRFLESEVINWSHGDPVSRLKLAVGVAYGSDIEQVQAALLEAAKSHPEVLVKPQPEVWFQGFGDNSLNFELLVWTGEPKKQFRVKSDIYYRIEASLRRNEIEIPFPQRDLHVRSPELKQLLASLQPPPFPSWKPQRSISNGNKSSDRPISTLPESPDGFAGAAVTMLALDDSSHSDLDTLITTMRGPAGLKIQDRRYRLNLYPACFTGAEAVEWFVQTQNCTREAAIQLGQSLIEQGVIHHVLDERPFEDGYVFYRFYADEENANAENADGENTDETEISDR</sequence>
<dbReference type="InterPro" id="IPR036388">
    <property type="entry name" value="WH-like_DNA-bd_sf"/>
</dbReference>
<evidence type="ECO:0000256" key="3">
    <source>
        <dbReference type="ARBA" id="ARBA00022475"/>
    </source>
</evidence>
<dbReference type="Gene3D" id="3.30.70.100">
    <property type="match status" value="1"/>
</dbReference>
<comment type="caution">
    <text evidence="10">The sequence shown here is derived from an EMBL/GenBank/DDBJ whole genome shotgun (WGS) entry which is preliminary data.</text>
</comment>
<feature type="transmembrane region" description="Helical" evidence="8">
    <location>
        <begin position="329"/>
        <end position="350"/>
    </location>
</feature>
<dbReference type="SUPFAM" id="SSF82689">
    <property type="entry name" value="Mechanosensitive channel protein MscS (YggB), C-terminal domain"/>
    <property type="match status" value="1"/>
</dbReference>
<gene>
    <name evidence="10" type="ORF">NC998_23675</name>
</gene>
<dbReference type="SUPFAM" id="SSF46785">
    <property type="entry name" value="Winged helix' DNA-binding domain"/>
    <property type="match status" value="1"/>
</dbReference>
<evidence type="ECO:0000256" key="6">
    <source>
        <dbReference type="ARBA" id="ARBA00023136"/>
    </source>
</evidence>
<dbReference type="PANTHER" id="PTHR30347:SF1">
    <property type="entry name" value="MECHANOSENSITIVE CHANNEL MSCK"/>
    <property type="match status" value="1"/>
</dbReference>
<dbReference type="InterPro" id="IPR049278">
    <property type="entry name" value="MS_channel_C"/>
</dbReference>
<dbReference type="Pfam" id="PF00610">
    <property type="entry name" value="DEP"/>
    <property type="match status" value="1"/>
</dbReference>